<reference evidence="1" key="2">
    <citation type="journal article" date="2015" name="Fish Shellfish Immunol.">
        <title>Early steps in the European eel (Anguilla anguilla)-Vibrio vulnificus interaction in the gills: Role of the RtxA13 toxin.</title>
        <authorList>
            <person name="Callol A."/>
            <person name="Pajuelo D."/>
            <person name="Ebbesson L."/>
            <person name="Teles M."/>
            <person name="MacKenzie S."/>
            <person name="Amaro C."/>
        </authorList>
    </citation>
    <scope>NUCLEOTIDE SEQUENCE</scope>
</reference>
<sequence>MCVYISSPNLSLTFPTTDRLHCQSAPRPLFSMQQRPGTFPQTWPLSPLYHGGTMFFINKLGHVVPLRQVPIVSGWHVLLLHEYNK</sequence>
<dbReference type="EMBL" id="GBXM01025812">
    <property type="protein sequence ID" value="JAH82765.1"/>
    <property type="molecule type" value="Transcribed_RNA"/>
</dbReference>
<evidence type="ECO:0000313" key="1">
    <source>
        <dbReference type="EMBL" id="JAH82765.1"/>
    </source>
</evidence>
<protein>
    <submittedName>
        <fullName evidence="1">Uncharacterized protein</fullName>
    </submittedName>
</protein>
<organism evidence="1">
    <name type="scientific">Anguilla anguilla</name>
    <name type="common">European freshwater eel</name>
    <name type="synonym">Muraena anguilla</name>
    <dbReference type="NCBI Taxonomy" id="7936"/>
    <lineage>
        <taxon>Eukaryota</taxon>
        <taxon>Metazoa</taxon>
        <taxon>Chordata</taxon>
        <taxon>Craniata</taxon>
        <taxon>Vertebrata</taxon>
        <taxon>Euteleostomi</taxon>
        <taxon>Actinopterygii</taxon>
        <taxon>Neopterygii</taxon>
        <taxon>Teleostei</taxon>
        <taxon>Anguilliformes</taxon>
        <taxon>Anguillidae</taxon>
        <taxon>Anguilla</taxon>
    </lineage>
</organism>
<accession>A0A0E9VZR3</accession>
<reference evidence="1" key="1">
    <citation type="submission" date="2014-11" db="EMBL/GenBank/DDBJ databases">
        <authorList>
            <person name="Amaro Gonzalez C."/>
        </authorList>
    </citation>
    <scope>NUCLEOTIDE SEQUENCE</scope>
</reference>
<name>A0A0E9VZR3_ANGAN</name>
<dbReference type="AlphaFoldDB" id="A0A0E9VZR3"/>
<proteinExistence type="predicted"/>